<gene>
    <name evidence="1" type="primary">Necator_chrX.g24167</name>
    <name evidence="1" type="ORF">RB195_024002</name>
</gene>
<accession>A0ABR1ELF7</accession>
<proteinExistence type="predicted"/>
<sequence>MDYVSALISASRYGSLRDLEQESGWTDKRSNSSMSSVTWDEFVGFKLEEATQPKAEILDRGGERGPVRVDRQFRRDERFRIMWNSDDWNDTVQALAVGREGWAELCSRTTHIGEDADNHVRR</sequence>
<dbReference type="EMBL" id="JAVFWL010000006">
    <property type="protein sequence ID" value="KAK6763512.1"/>
    <property type="molecule type" value="Genomic_DNA"/>
</dbReference>
<evidence type="ECO:0000313" key="1">
    <source>
        <dbReference type="EMBL" id="KAK6763512.1"/>
    </source>
</evidence>
<dbReference type="Proteomes" id="UP001303046">
    <property type="component" value="Unassembled WGS sequence"/>
</dbReference>
<protein>
    <submittedName>
        <fullName evidence="1">Uncharacterized protein</fullName>
    </submittedName>
</protein>
<reference evidence="1 2" key="1">
    <citation type="submission" date="2023-08" db="EMBL/GenBank/DDBJ databases">
        <title>A Necator americanus chromosomal reference genome.</title>
        <authorList>
            <person name="Ilik V."/>
            <person name="Petrzelkova K.J."/>
            <person name="Pardy F."/>
            <person name="Fuh T."/>
            <person name="Niatou-Singa F.S."/>
            <person name="Gouil Q."/>
            <person name="Baker L."/>
            <person name="Ritchie M.E."/>
            <person name="Jex A.R."/>
            <person name="Gazzola D."/>
            <person name="Li H."/>
            <person name="Toshio Fujiwara R."/>
            <person name="Zhan B."/>
            <person name="Aroian R.V."/>
            <person name="Pafco B."/>
            <person name="Schwarz E.M."/>
        </authorList>
    </citation>
    <scope>NUCLEOTIDE SEQUENCE [LARGE SCALE GENOMIC DNA]</scope>
    <source>
        <strain evidence="1 2">Aroian</strain>
        <tissue evidence="1">Whole animal</tissue>
    </source>
</reference>
<organism evidence="1 2">
    <name type="scientific">Necator americanus</name>
    <name type="common">Human hookworm</name>
    <dbReference type="NCBI Taxonomy" id="51031"/>
    <lineage>
        <taxon>Eukaryota</taxon>
        <taxon>Metazoa</taxon>
        <taxon>Ecdysozoa</taxon>
        <taxon>Nematoda</taxon>
        <taxon>Chromadorea</taxon>
        <taxon>Rhabditida</taxon>
        <taxon>Rhabditina</taxon>
        <taxon>Rhabditomorpha</taxon>
        <taxon>Strongyloidea</taxon>
        <taxon>Ancylostomatidae</taxon>
        <taxon>Bunostominae</taxon>
        <taxon>Necator</taxon>
    </lineage>
</organism>
<evidence type="ECO:0000313" key="2">
    <source>
        <dbReference type="Proteomes" id="UP001303046"/>
    </source>
</evidence>
<keyword evidence="2" id="KW-1185">Reference proteome</keyword>
<comment type="caution">
    <text evidence="1">The sequence shown here is derived from an EMBL/GenBank/DDBJ whole genome shotgun (WGS) entry which is preliminary data.</text>
</comment>
<name>A0ABR1ELF7_NECAM</name>